<feature type="non-terminal residue" evidence="11">
    <location>
        <position position="276"/>
    </location>
</feature>
<keyword evidence="6 10" id="KW-1133">Transmembrane helix</keyword>
<dbReference type="PANTHER" id="PTHR11157:SF113">
    <property type="entry name" value="ELONGATION OF VERY LONG CHAIN FATTY ACIDS PROTEIN"/>
    <property type="match status" value="1"/>
</dbReference>
<dbReference type="InterPro" id="IPR002076">
    <property type="entry name" value="ELO_fam"/>
</dbReference>
<dbReference type="GO" id="GO:0034626">
    <property type="term" value="P:fatty acid elongation, polyunsaturated fatty acid"/>
    <property type="evidence" value="ECO:0007669"/>
    <property type="project" value="TreeGrafter"/>
</dbReference>
<protein>
    <recommendedName>
        <fullName evidence="10">Elongation of very long chain fatty acids protein</fullName>
        <ecNumber evidence="10">2.3.1.199</ecNumber>
    </recommendedName>
    <alternativeName>
        <fullName evidence="10">Very-long-chain 3-oxoacyl-CoA synthase</fullName>
    </alternativeName>
</protein>
<dbReference type="GO" id="GO:0019367">
    <property type="term" value="P:fatty acid elongation, saturated fatty acid"/>
    <property type="evidence" value="ECO:0007669"/>
    <property type="project" value="TreeGrafter"/>
</dbReference>
<dbReference type="Pfam" id="PF01151">
    <property type="entry name" value="ELO"/>
    <property type="match status" value="1"/>
</dbReference>
<dbReference type="PANTHER" id="PTHR11157">
    <property type="entry name" value="FATTY ACID ACYL TRANSFERASE-RELATED"/>
    <property type="match status" value="1"/>
</dbReference>
<keyword evidence="5 10" id="KW-0276">Fatty acid metabolism</keyword>
<evidence type="ECO:0000313" key="12">
    <source>
        <dbReference type="Proteomes" id="UP001153636"/>
    </source>
</evidence>
<keyword evidence="2 10" id="KW-0444">Lipid biosynthesis</keyword>
<evidence type="ECO:0000256" key="9">
    <source>
        <dbReference type="ARBA" id="ARBA00023160"/>
    </source>
</evidence>
<evidence type="ECO:0000256" key="1">
    <source>
        <dbReference type="ARBA" id="ARBA00004141"/>
    </source>
</evidence>
<dbReference type="GO" id="GO:0009922">
    <property type="term" value="F:fatty acid elongase activity"/>
    <property type="evidence" value="ECO:0007669"/>
    <property type="project" value="UniProtKB-EC"/>
</dbReference>
<keyword evidence="4 10" id="KW-0812">Transmembrane</keyword>
<evidence type="ECO:0000256" key="3">
    <source>
        <dbReference type="ARBA" id="ARBA00022679"/>
    </source>
</evidence>
<reference evidence="11" key="1">
    <citation type="submission" date="2022-01" db="EMBL/GenBank/DDBJ databases">
        <authorList>
            <person name="King R."/>
        </authorList>
    </citation>
    <scope>NUCLEOTIDE SEQUENCE</scope>
</reference>
<dbReference type="EMBL" id="OV651820">
    <property type="protein sequence ID" value="CAH1114532.1"/>
    <property type="molecule type" value="Genomic_DNA"/>
</dbReference>
<feature type="transmembrane region" description="Helical" evidence="10">
    <location>
        <begin position="235"/>
        <end position="252"/>
    </location>
</feature>
<keyword evidence="8 10" id="KW-0472">Membrane</keyword>
<keyword evidence="9 10" id="KW-0275">Fatty acid biosynthesis</keyword>
<feature type="transmembrane region" description="Helical" evidence="10">
    <location>
        <begin position="63"/>
        <end position="82"/>
    </location>
</feature>
<dbReference type="GO" id="GO:0034625">
    <property type="term" value="P:fatty acid elongation, monounsaturated fatty acid"/>
    <property type="evidence" value="ECO:0007669"/>
    <property type="project" value="TreeGrafter"/>
</dbReference>
<comment type="catalytic activity">
    <reaction evidence="10">
        <text>a very-long-chain acyl-CoA + malonyl-CoA + H(+) = a very-long-chain 3-oxoacyl-CoA + CO2 + CoA</text>
        <dbReference type="Rhea" id="RHEA:32727"/>
        <dbReference type="ChEBI" id="CHEBI:15378"/>
        <dbReference type="ChEBI" id="CHEBI:16526"/>
        <dbReference type="ChEBI" id="CHEBI:57287"/>
        <dbReference type="ChEBI" id="CHEBI:57384"/>
        <dbReference type="ChEBI" id="CHEBI:90725"/>
        <dbReference type="ChEBI" id="CHEBI:90736"/>
        <dbReference type="EC" id="2.3.1.199"/>
    </reaction>
</comment>
<dbReference type="AlphaFoldDB" id="A0A9P0GKK9"/>
<evidence type="ECO:0000256" key="8">
    <source>
        <dbReference type="ARBA" id="ARBA00023136"/>
    </source>
</evidence>
<feature type="transmembrane region" description="Helical" evidence="10">
    <location>
        <begin position="144"/>
        <end position="162"/>
    </location>
</feature>
<dbReference type="Proteomes" id="UP001153636">
    <property type="component" value="Chromosome 8"/>
</dbReference>
<evidence type="ECO:0000256" key="7">
    <source>
        <dbReference type="ARBA" id="ARBA00023098"/>
    </source>
</evidence>
<accession>A0A9P0GKK9</accession>
<keyword evidence="7 10" id="KW-0443">Lipid metabolism</keyword>
<dbReference type="OrthoDB" id="434092at2759"/>
<evidence type="ECO:0000313" key="11">
    <source>
        <dbReference type="EMBL" id="CAH1114532.1"/>
    </source>
</evidence>
<proteinExistence type="inferred from homology"/>
<dbReference type="EC" id="2.3.1.199" evidence="10"/>
<feature type="transmembrane region" description="Helical" evidence="10">
    <location>
        <begin position="32"/>
        <end position="51"/>
    </location>
</feature>
<keyword evidence="12" id="KW-1185">Reference proteome</keyword>
<comment type="similarity">
    <text evidence="10">Belongs to the ELO family.</text>
</comment>
<gene>
    <name evidence="11" type="ORF">PSYICH_LOCUS14020</name>
</gene>
<evidence type="ECO:0000256" key="5">
    <source>
        <dbReference type="ARBA" id="ARBA00022832"/>
    </source>
</evidence>
<dbReference type="GO" id="GO:0042761">
    <property type="term" value="P:very long-chain fatty acid biosynthetic process"/>
    <property type="evidence" value="ECO:0007669"/>
    <property type="project" value="TreeGrafter"/>
</dbReference>
<dbReference type="GO" id="GO:0030148">
    <property type="term" value="P:sphingolipid biosynthetic process"/>
    <property type="evidence" value="ECO:0007669"/>
    <property type="project" value="TreeGrafter"/>
</dbReference>
<dbReference type="GO" id="GO:0005789">
    <property type="term" value="C:endoplasmic reticulum membrane"/>
    <property type="evidence" value="ECO:0007669"/>
    <property type="project" value="TreeGrafter"/>
</dbReference>
<evidence type="ECO:0000256" key="2">
    <source>
        <dbReference type="ARBA" id="ARBA00022516"/>
    </source>
</evidence>
<evidence type="ECO:0000256" key="6">
    <source>
        <dbReference type="ARBA" id="ARBA00022989"/>
    </source>
</evidence>
<evidence type="ECO:0000256" key="10">
    <source>
        <dbReference type="RuleBase" id="RU361115"/>
    </source>
</evidence>
<keyword evidence="3 10" id="KW-0808">Transferase</keyword>
<name>A0A9P0GKK9_9CUCU</name>
<organism evidence="11 12">
    <name type="scientific">Psylliodes chrysocephalus</name>
    <dbReference type="NCBI Taxonomy" id="3402493"/>
    <lineage>
        <taxon>Eukaryota</taxon>
        <taxon>Metazoa</taxon>
        <taxon>Ecdysozoa</taxon>
        <taxon>Arthropoda</taxon>
        <taxon>Hexapoda</taxon>
        <taxon>Insecta</taxon>
        <taxon>Pterygota</taxon>
        <taxon>Neoptera</taxon>
        <taxon>Endopterygota</taxon>
        <taxon>Coleoptera</taxon>
        <taxon>Polyphaga</taxon>
        <taxon>Cucujiformia</taxon>
        <taxon>Chrysomeloidea</taxon>
        <taxon>Chrysomelidae</taxon>
        <taxon>Galerucinae</taxon>
        <taxon>Alticini</taxon>
        <taxon>Psylliodes</taxon>
    </lineage>
</organism>
<feature type="transmembrane region" description="Helical" evidence="10">
    <location>
        <begin position="113"/>
        <end position="132"/>
    </location>
</feature>
<evidence type="ECO:0000256" key="4">
    <source>
        <dbReference type="ARBA" id="ARBA00022692"/>
    </source>
</evidence>
<comment type="subcellular location">
    <subcellularLocation>
        <location evidence="1">Membrane</location>
        <topology evidence="1">Multi-pass membrane protein</topology>
    </subcellularLocation>
</comment>
<sequence>MAAIDTIMHTFMGNFTDPRVVKWTMMGSPVPTLSIIAVYLLLVLFILPAFMKNRKPYQITQIIKIYNIFQVATCVTIIYNTLNSGWIQGEYSIGCAPVDYSDRPTAVKMVSQFYWLYLLKGAELIETVFFALRKKFNQISGLHVYHHASTFFLSYIGCKFIGGGMASVPLIVNSFIHVLMYTYYYLSSMGPRWQNVLKPWKPRLTMCQMIQFTLLIIHSLSALQPDCEVPKQFLLIYVPNVIVIFKMFYDFYQSSYTKSTKSKKNEQKNGLNGHKK</sequence>